<name>A0A506U296_9HYPH</name>
<reference evidence="1 2" key="1">
    <citation type="submission" date="2019-06" db="EMBL/GenBank/DDBJ databases">
        <authorList>
            <person name="Li M."/>
        </authorList>
    </citation>
    <scope>NUCLEOTIDE SEQUENCE [LARGE SCALE GENOMIC DNA]</scope>
    <source>
        <strain evidence="1 2">BGMRC2036</strain>
    </source>
</reference>
<evidence type="ECO:0000313" key="1">
    <source>
        <dbReference type="EMBL" id="TPW28493.1"/>
    </source>
</evidence>
<proteinExistence type="predicted"/>
<dbReference type="OrthoDB" id="8872498at2"/>
<protein>
    <submittedName>
        <fullName evidence="1">SMP-30/gluconolactonase/LRE family protein</fullName>
    </submittedName>
</protein>
<accession>A0A506U296</accession>
<sequence>MIFDPILDFFRGKAVTIPPLDGAFRPNSGLDAAKIAATLSEPDNLVVLDGVLHCSSGNALYRLAQGEAPQVVQSFEAPITALAVSPTGKLAVALETAVLLVGDEPIHLLPEIRAITALAFAADGALWLANGSSEHAASDWATDLMKKRATGSLWVRRKEGEAFHKKASSLAFPYGLLPRAGGSVVFSESWRHRLMEIDADGNVSALIEQIPGYPARLMPSEDGGAVMAVFAPRNRLIELVLQESHYRFDMIATVPRAYWIAPALSSGKSFLEPLQCGGIRSMGVHKPWSPSRSYGLVVRLDREMNPVSSVHSRADGKRHGICSAIAFGGEIHAASKGGDIIVSLADKTSEVH</sequence>
<comment type="caution">
    <text evidence="1">The sequence shown here is derived from an EMBL/GenBank/DDBJ whole genome shotgun (WGS) entry which is preliminary data.</text>
</comment>
<dbReference type="Gene3D" id="2.120.10.30">
    <property type="entry name" value="TolB, C-terminal domain"/>
    <property type="match status" value="1"/>
</dbReference>
<dbReference type="AlphaFoldDB" id="A0A506U296"/>
<dbReference type="Proteomes" id="UP000318801">
    <property type="component" value="Unassembled WGS sequence"/>
</dbReference>
<dbReference type="SUPFAM" id="SSF63829">
    <property type="entry name" value="Calcium-dependent phosphotriesterase"/>
    <property type="match status" value="1"/>
</dbReference>
<organism evidence="1 2">
    <name type="scientific">Martelella alba</name>
    <dbReference type="NCBI Taxonomy" id="2590451"/>
    <lineage>
        <taxon>Bacteria</taxon>
        <taxon>Pseudomonadati</taxon>
        <taxon>Pseudomonadota</taxon>
        <taxon>Alphaproteobacteria</taxon>
        <taxon>Hyphomicrobiales</taxon>
        <taxon>Aurantimonadaceae</taxon>
        <taxon>Martelella</taxon>
    </lineage>
</organism>
<dbReference type="RefSeq" id="WP_141150211.1">
    <property type="nucleotide sequence ID" value="NZ_VHLG01000012.1"/>
</dbReference>
<dbReference type="InterPro" id="IPR011042">
    <property type="entry name" value="6-blade_b-propeller_TolB-like"/>
</dbReference>
<evidence type="ECO:0000313" key="2">
    <source>
        <dbReference type="Proteomes" id="UP000318801"/>
    </source>
</evidence>
<keyword evidence="2" id="KW-1185">Reference proteome</keyword>
<dbReference type="EMBL" id="VHLG01000012">
    <property type="protein sequence ID" value="TPW28493.1"/>
    <property type="molecule type" value="Genomic_DNA"/>
</dbReference>
<gene>
    <name evidence="1" type="ORF">FJU08_16915</name>
</gene>